<dbReference type="Proteomes" id="UP000218811">
    <property type="component" value="Unassembled WGS sequence"/>
</dbReference>
<dbReference type="PANTHER" id="PTHR33572">
    <property type="entry name" value="SPORE DEVELOPMENT REGULATOR VOSA"/>
    <property type="match status" value="1"/>
</dbReference>
<organism evidence="7 8">
    <name type="scientific">Wolfiporia cocos (strain MD-104)</name>
    <name type="common">Brown rot fungus</name>
    <dbReference type="NCBI Taxonomy" id="742152"/>
    <lineage>
        <taxon>Eukaryota</taxon>
        <taxon>Fungi</taxon>
        <taxon>Dikarya</taxon>
        <taxon>Basidiomycota</taxon>
        <taxon>Agaricomycotina</taxon>
        <taxon>Agaricomycetes</taxon>
        <taxon>Polyporales</taxon>
        <taxon>Phaeolaceae</taxon>
        <taxon>Wolfiporia</taxon>
    </lineage>
</organism>
<dbReference type="InterPro" id="IPR037525">
    <property type="entry name" value="Velvet_dom"/>
</dbReference>
<proteinExistence type="predicted"/>
<dbReference type="STRING" id="742152.A0A2H3JMZ3"/>
<feature type="compositionally biased region" description="Acidic residues" evidence="5">
    <location>
        <begin position="373"/>
        <end position="383"/>
    </location>
</feature>
<evidence type="ECO:0000256" key="1">
    <source>
        <dbReference type="ARBA" id="ARBA00004123"/>
    </source>
</evidence>
<reference evidence="7 8" key="1">
    <citation type="journal article" date="2012" name="Science">
        <title>The Paleozoic origin of enzymatic lignin decomposition reconstructed from 31 fungal genomes.</title>
        <authorList>
            <person name="Floudas D."/>
            <person name="Binder M."/>
            <person name="Riley R."/>
            <person name="Barry K."/>
            <person name="Blanchette R.A."/>
            <person name="Henrissat B."/>
            <person name="Martinez A.T."/>
            <person name="Otillar R."/>
            <person name="Spatafora J.W."/>
            <person name="Yadav J.S."/>
            <person name="Aerts A."/>
            <person name="Benoit I."/>
            <person name="Boyd A."/>
            <person name="Carlson A."/>
            <person name="Copeland A."/>
            <person name="Coutinho P.M."/>
            <person name="de Vries R.P."/>
            <person name="Ferreira P."/>
            <person name="Findley K."/>
            <person name="Foster B."/>
            <person name="Gaskell J."/>
            <person name="Glotzer D."/>
            <person name="Gorecki P."/>
            <person name="Heitman J."/>
            <person name="Hesse C."/>
            <person name="Hori C."/>
            <person name="Igarashi K."/>
            <person name="Jurgens J.A."/>
            <person name="Kallen N."/>
            <person name="Kersten P."/>
            <person name="Kohler A."/>
            <person name="Kuees U."/>
            <person name="Kumar T.K.A."/>
            <person name="Kuo A."/>
            <person name="LaButti K."/>
            <person name="Larrondo L.F."/>
            <person name="Lindquist E."/>
            <person name="Ling A."/>
            <person name="Lombard V."/>
            <person name="Lucas S."/>
            <person name="Lundell T."/>
            <person name="Martin R."/>
            <person name="McLaughlin D.J."/>
            <person name="Morgenstern I."/>
            <person name="Morin E."/>
            <person name="Murat C."/>
            <person name="Nagy L.G."/>
            <person name="Nolan M."/>
            <person name="Ohm R.A."/>
            <person name="Patyshakuliyeva A."/>
            <person name="Rokas A."/>
            <person name="Ruiz-Duenas F.J."/>
            <person name="Sabat G."/>
            <person name="Salamov A."/>
            <person name="Samejima M."/>
            <person name="Schmutz J."/>
            <person name="Slot J.C."/>
            <person name="St John F."/>
            <person name="Stenlid J."/>
            <person name="Sun H."/>
            <person name="Sun S."/>
            <person name="Syed K."/>
            <person name="Tsang A."/>
            <person name="Wiebenga A."/>
            <person name="Young D."/>
            <person name="Pisabarro A."/>
            <person name="Eastwood D.C."/>
            <person name="Martin F."/>
            <person name="Cullen D."/>
            <person name="Grigoriev I.V."/>
            <person name="Hibbett D.S."/>
        </authorList>
    </citation>
    <scope>NUCLEOTIDE SEQUENCE [LARGE SCALE GENOMIC DNA]</scope>
    <source>
        <strain evidence="7 8">MD-104</strain>
    </source>
</reference>
<keyword evidence="3" id="KW-0804">Transcription</keyword>
<evidence type="ECO:0000259" key="6">
    <source>
        <dbReference type="PROSITE" id="PS51821"/>
    </source>
</evidence>
<keyword evidence="2" id="KW-0805">Transcription regulation</keyword>
<sequence>MPNGTAVSPTCLGRHPLTRGQHALSAGSPQIGGPVAFREGQYEGRTLRAELEELQKANLGRKYARKDRRPLDPPPVVQFRLFEVLDAGTEHEHEREVDCHEDLNGFGAICYVDLYPVPDGDDHPYSPAPSPPPQRPLYAPAPPYAAPLLHAPPRSSPYVDALLPLPPLPYHPYPAPTQNPYAGPYAPYASSYPSPAYSPRSPLPLPCAPAADPDVIAHLDGFAIRESTKCTGALAGATFVQSAALEYKGRNALMFVFSDLAVKLEGSFVLRYRVFNIFSKAQGITDIPVLAERFGGPFKIYSTKEFPGLRASTDLTKHISLYGVRLNLRENERKRRKKSEIEAERRGNVAAVSASTMTSGTDSQGKRRAYGYSDDEDDAYIED</sequence>
<protein>
    <recommendedName>
        <fullName evidence="6">Velvet domain-containing protein</fullName>
    </recommendedName>
</protein>
<dbReference type="PROSITE" id="PS51821">
    <property type="entry name" value="VELVET"/>
    <property type="match status" value="1"/>
</dbReference>
<dbReference type="GO" id="GO:0005634">
    <property type="term" value="C:nucleus"/>
    <property type="evidence" value="ECO:0007669"/>
    <property type="project" value="UniProtKB-SubCell"/>
</dbReference>
<dbReference type="EMBL" id="KB467931">
    <property type="protein sequence ID" value="PCH37377.1"/>
    <property type="molecule type" value="Genomic_DNA"/>
</dbReference>
<evidence type="ECO:0000313" key="7">
    <source>
        <dbReference type="EMBL" id="PCH37377.1"/>
    </source>
</evidence>
<evidence type="ECO:0000256" key="5">
    <source>
        <dbReference type="SAM" id="MobiDB-lite"/>
    </source>
</evidence>
<dbReference type="InterPro" id="IPR021740">
    <property type="entry name" value="Velvet"/>
</dbReference>
<comment type="subcellular location">
    <subcellularLocation>
        <location evidence="1">Nucleus</location>
    </subcellularLocation>
</comment>
<dbReference type="Pfam" id="PF11754">
    <property type="entry name" value="Velvet"/>
    <property type="match status" value="1"/>
</dbReference>
<evidence type="ECO:0000256" key="3">
    <source>
        <dbReference type="ARBA" id="ARBA00023163"/>
    </source>
</evidence>
<dbReference type="OrthoDB" id="5599552at2759"/>
<dbReference type="PANTHER" id="PTHR33572:SF3">
    <property type="entry name" value="VELVET COMPLEX SUBUNIT B"/>
    <property type="match status" value="1"/>
</dbReference>
<keyword evidence="4" id="KW-0539">Nucleus</keyword>
<feature type="region of interest" description="Disordered" evidence="5">
    <location>
        <begin position="1"/>
        <end position="32"/>
    </location>
</feature>
<evidence type="ECO:0000256" key="4">
    <source>
        <dbReference type="ARBA" id="ARBA00023242"/>
    </source>
</evidence>
<evidence type="ECO:0000313" key="8">
    <source>
        <dbReference type="Proteomes" id="UP000218811"/>
    </source>
</evidence>
<feature type="compositionally biased region" description="Basic and acidic residues" evidence="5">
    <location>
        <begin position="333"/>
        <end position="347"/>
    </location>
</feature>
<gene>
    <name evidence="7" type="ORF">WOLCODRAFT_109782</name>
</gene>
<feature type="region of interest" description="Disordered" evidence="5">
    <location>
        <begin position="333"/>
        <end position="383"/>
    </location>
</feature>
<feature type="compositionally biased region" description="Polar residues" evidence="5">
    <location>
        <begin position="353"/>
        <end position="363"/>
    </location>
</feature>
<dbReference type="InterPro" id="IPR038491">
    <property type="entry name" value="Velvet_dom_sf"/>
</dbReference>
<keyword evidence="8" id="KW-1185">Reference proteome</keyword>
<dbReference type="AlphaFoldDB" id="A0A2H3JMZ3"/>
<evidence type="ECO:0000256" key="2">
    <source>
        <dbReference type="ARBA" id="ARBA00023015"/>
    </source>
</evidence>
<dbReference type="Gene3D" id="2.60.40.3960">
    <property type="entry name" value="Velvet domain"/>
    <property type="match status" value="1"/>
</dbReference>
<accession>A0A2H3JMZ3</accession>
<name>A0A2H3JMZ3_WOLCO</name>
<dbReference type="OMA" id="IQAECFG"/>
<feature type="domain" description="Velvet" evidence="6">
    <location>
        <begin position="44"/>
        <end position="329"/>
    </location>
</feature>